<keyword evidence="4" id="KW-0472">Membrane</keyword>
<dbReference type="CDD" id="cd00176">
    <property type="entry name" value="SPEC"/>
    <property type="match status" value="1"/>
</dbReference>
<dbReference type="PANTHER" id="PTHR14514">
    <property type="entry name" value="PKA ANCHORING PROTEIN"/>
    <property type="match status" value="1"/>
</dbReference>
<evidence type="ECO:0000313" key="7">
    <source>
        <dbReference type="Proteomes" id="UP001230051"/>
    </source>
</evidence>
<dbReference type="Gene3D" id="1.20.58.60">
    <property type="match status" value="4"/>
</dbReference>
<evidence type="ECO:0000256" key="3">
    <source>
        <dbReference type="ARBA" id="ARBA00022737"/>
    </source>
</evidence>
<reference evidence="6" key="1">
    <citation type="submission" date="2022-02" db="EMBL/GenBank/DDBJ databases">
        <title>Atlantic sturgeon de novo genome assembly.</title>
        <authorList>
            <person name="Stock M."/>
            <person name="Klopp C."/>
            <person name="Guiguen Y."/>
            <person name="Cabau C."/>
            <person name="Parinello H."/>
            <person name="Santidrian Yebra-Pimentel E."/>
            <person name="Kuhl H."/>
            <person name="Dirks R.P."/>
            <person name="Guessner J."/>
            <person name="Wuertz S."/>
            <person name="Du K."/>
            <person name="Schartl M."/>
        </authorList>
    </citation>
    <scope>NUCLEOTIDE SEQUENCE</scope>
    <source>
        <strain evidence="6">STURGEONOMICS-FGT-2020</strain>
        <tissue evidence="6">Whole blood</tissue>
    </source>
</reference>
<sequence>MKEVDAKSSVKSSLISTGNQLLQVKQADTASLQNQLAQFEQGWTEVLTPLPGIQEKLHQLQMEKVPSRQAITELKTWMSEIHGLLREDEEKISRLSTTASAKEILQKYKDYKTEMNCKQLTVDFVNQSVLQISSLDIQSKRYDMAEFAECLGALNLQWQLLQGALSNKMRAVEHMLAVFIEKERKMQLISCWCKAQEERILGFQTPASLTSAENALKDCQEIEEKLKIKSTEIQELKHCYLSPAKDSSEHLHIDFITQVDEVNADWTSLKNQVIQTKASLQSTVQQWKAFDETFQEVDLNIMKARYTLELSHFPVLSIEALKSQVENLKSLLEDAEKNEERWNALSSVFTTLKTMCSPTAVKLITENLEDARTRWTAVNQDSSDELRKAQSLYQLWQKYRNLFTDSTLLLKTHEEECSKLLSAVPSEESTVDFMQRKIDTINKLVNETENMQSIAAQVSETSKELIQQVDPSAAILIASEVTNLSNRLAQLGKLLAIKLSEHQDELKQLEEFNRCLASLEHHLKDSEGIVANTKDPNINDPSSMDQSRTRMLKLNAMTPDLEYLNDLSYKIPLNDVNIKRVQTLNRQWAQASSRALERCSELQGVLLDKQNFVQKCENWMRFLEKMEDSLAVDIAGCYVGLKEQQRIHELFQAEVSIGHQILHSVINEAQHLLERGEVEDRSEFILKLSLLKEQWQGAIRRAQQRKGVIEGLVRQWHHYQDSLKKLKTFLSDTANHLDLSSRQAHHGLHQTRREVEDIKHKEMLFQRHRCSYILTLETGKQIFSMANPETETLLQEELCELQESWEHTETLLKEKKQLMNTALESWENCENKINEFGRLNF</sequence>
<keyword evidence="2" id="KW-0597">Phosphoprotein</keyword>
<gene>
    <name evidence="6" type="primary">SYNE1</name>
    <name evidence="6" type="ORF">AOXY_G20860</name>
</gene>
<proteinExistence type="predicted"/>
<keyword evidence="3" id="KW-0677">Repeat</keyword>
<evidence type="ECO:0000256" key="2">
    <source>
        <dbReference type="ARBA" id="ARBA00022553"/>
    </source>
</evidence>
<accession>A0AAD8D3S0</accession>
<dbReference type="AlphaFoldDB" id="A0AAD8D3S0"/>
<dbReference type="PANTHER" id="PTHR14514:SF4">
    <property type="entry name" value="NESPRIN-2"/>
    <property type="match status" value="1"/>
</dbReference>
<evidence type="ECO:0000313" key="6">
    <source>
        <dbReference type="EMBL" id="KAK1160588.1"/>
    </source>
</evidence>
<dbReference type="EMBL" id="JAGXEW010000020">
    <property type="protein sequence ID" value="KAK1160588.1"/>
    <property type="molecule type" value="Genomic_DNA"/>
</dbReference>
<feature type="coiled-coil region" evidence="5">
    <location>
        <begin position="318"/>
        <end position="345"/>
    </location>
</feature>
<dbReference type="SMART" id="SM00150">
    <property type="entry name" value="SPEC"/>
    <property type="match status" value="4"/>
</dbReference>
<comment type="subcellular location">
    <subcellularLocation>
        <location evidence="1">Endomembrane system</location>
    </subcellularLocation>
</comment>
<dbReference type="Proteomes" id="UP001230051">
    <property type="component" value="Unassembled WGS sequence"/>
</dbReference>
<organism evidence="6 7">
    <name type="scientific">Acipenser oxyrinchus oxyrinchus</name>
    <dbReference type="NCBI Taxonomy" id="40147"/>
    <lineage>
        <taxon>Eukaryota</taxon>
        <taxon>Metazoa</taxon>
        <taxon>Chordata</taxon>
        <taxon>Craniata</taxon>
        <taxon>Vertebrata</taxon>
        <taxon>Euteleostomi</taxon>
        <taxon>Actinopterygii</taxon>
        <taxon>Chondrostei</taxon>
        <taxon>Acipenseriformes</taxon>
        <taxon>Acipenseridae</taxon>
        <taxon>Acipenser</taxon>
    </lineage>
</organism>
<keyword evidence="5" id="KW-0175">Coiled coil</keyword>
<evidence type="ECO:0000256" key="4">
    <source>
        <dbReference type="ARBA" id="ARBA00023136"/>
    </source>
</evidence>
<dbReference type="SUPFAM" id="SSF46966">
    <property type="entry name" value="Spectrin repeat"/>
    <property type="match status" value="6"/>
</dbReference>
<keyword evidence="7" id="KW-1185">Reference proteome</keyword>
<evidence type="ECO:0000256" key="5">
    <source>
        <dbReference type="SAM" id="Coils"/>
    </source>
</evidence>
<dbReference type="InterPro" id="IPR018159">
    <property type="entry name" value="Spectrin/alpha-actinin"/>
</dbReference>
<comment type="caution">
    <text evidence="6">The sequence shown here is derived from an EMBL/GenBank/DDBJ whole genome shotgun (WGS) entry which is preliminary data.</text>
</comment>
<protein>
    <submittedName>
        <fullName evidence="6">Nesprin-2-like</fullName>
    </submittedName>
</protein>
<evidence type="ECO:0000256" key="1">
    <source>
        <dbReference type="ARBA" id="ARBA00004308"/>
    </source>
</evidence>
<name>A0AAD8D3S0_ACIOX</name>